<keyword evidence="1" id="KW-0479">Metal-binding</keyword>
<reference evidence="6" key="1">
    <citation type="journal article" date="2023" name="Nat. Commun.">
        <title>Diploid and tetraploid genomes of Acorus and the evolution of monocots.</title>
        <authorList>
            <person name="Ma L."/>
            <person name="Liu K.W."/>
            <person name="Li Z."/>
            <person name="Hsiao Y.Y."/>
            <person name="Qi Y."/>
            <person name="Fu T."/>
            <person name="Tang G.D."/>
            <person name="Zhang D."/>
            <person name="Sun W.H."/>
            <person name="Liu D.K."/>
            <person name="Li Y."/>
            <person name="Chen G.Z."/>
            <person name="Liu X.D."/>
            <person name="Liao X.Y."/>
            <person name="Jiang Y.T."/>
            <person name="Yu X."/>
            <person name="Hao Y."/>
            <person name="Huang J."/>
            <person name="Zhao X.W."/>
            <person name="Ke S."/>
            <person name="Chen Y.Y."/>
            <person name="Wu W.L."/>
            <person name="Hsu J.L."/>
            <person name="Lin Y.F."/>
            <person name="Huang M.D."/>
            <person name="Li C.Y."/>
            <person name="Huang L."/>
            <person name="Wang Z.W."/>
            <person name="Zhao X."/>
            <person name="Zhong W.Y."/>
            <person name="Peng D.H."/>
            <person name="Ahmad S."/>
            <person name="Lan S."/>
            <person name="Zhang J.S."/>
            <person name="Tsai W.C."/>
            <person name="Van de Peer Y."/>
            <person name="Liu Z.J."/>
        </authorList>
    </citation>
    <scope>NUCLEOTIDE SEQUENCE</scope>
    <source>
        <strain evidence="6">SCP</strain>
    </source>
</reference>
<feature type="compositionally biased region" description="Low complexity" evidence="3">
    <location>
        <begin position="337"/>
        <end position="346"/>
    </location>
</feature>
<feature type="region of interest" description="Disordered" evidence="3">
    <location>
        <begin position="311"/>
        <end position="352"/>
    </location>
</feature>
<dbReference type="SUPFAM" id="SSF57756">
    <property type="entry name" value="Retrovirus zinc finger-like domains"/>
    <property type="match status" value="1"/>
</dbReference>
<evidence type="ECO:0000256" key="4">
    <source>
        <dbReference type="SAM" id="Phobius"/>
    </source>
</evidence>
<dbReference type="PROSITE" id="PS50158">
    <property type="entry name" value="ZF_CCHC"/>
    <property type="match status" value="1"/>
</dbReference>
<name>A0AAV9AJG5_ACOGR</name>
<evidence type="ECO:0000313" key="6">
    <source>
        <dbReference type="EMBL" id="KAK1264281.1"/>
    </source>
</evidence>
<feature type="region of interest" description="Disordered" evidence="3">
    <location>
        <begin position="1"/>
        <end position="47"/>
    </location>
</feature>
<dbReference type="Proteomes" id="UP001179952">
    <property type="component" value="Unassembled WGS sequence"/>
</dbReference>
<dbReference type="PANTHER" id="PTHR34482">
    <property type="entry name" value="DNA DAMAGE-INDUCIBLE PROTEIN 1-LIKE"/>
    <property type="match status" value="1"/>
</dbReference>
<sequence length="458" mass="50636">MSPRGGRRGHGPSRPLEVSGPARGEDATGESTAVRPGSAQEPPARERAFAWTADSVETRIRALEAQTRALVEQAREIRELRAARDAFPQVPLAADPSVVPEVPPVPVVIPAARVQNPLAREVGLEAAAWVQQCGLAAFLKLHPPEFYGQLADPLAPERWLMEVEVIFSTMLCTDRQRVSLATFMLKGSAADWWATRVVDIPEGVEQLSWAGFQRYFLEEYFPFSAQQIVVQEFVRLTQGSMSVADYSTRFTRLSRFAPALVMDEEARCRRFELGLCSAIRVHVSSQAFSRFSDLVSRAKTIERDLGIIGGVPTFSADQGPSGSRDQGQRKRRRPRFDQSAAASPPADVVPEWDPAPIAAVPIQSRRPERRRCFHCQRIGHIRSNCPDAGRPRVLPQQRQPAGRALAPLPQFVQGGVAMLSAEEAQVSGVMVRGNVLFPALYIYIYVCWLLLSMCVLSC</sequence>
<dbReference type="InterPro" id="IPR001878">
    <property type="entry name" value="Znf_CCHC"/>
</dbReference>
<dbReference type="GO" id="GO:0008270">
    <property type="term" value="F:zinc ion binding"/>
    <property type="evidence" value="ECO:0007669"/>
    <property type="project" value="UniProtKB-KW"/>
</dbReference>
<accession>A0AAV9AJG5</accession>
<proteinExistence type="predicted"/>
<keyword evidence="1" id="KW-0862">Zinc</keyword>
<organism evidence="6 7">
    <name type="scientific">Acorus gramineus</name>
    <name type="common">Dwarf sweet flag</name>
    <dbReference type="NCBI Taxonomy" id="55184"/>
    <lineage>
        <taxon>Eukaryota</taxon>
        <taxon>Viridiplantae</taxon>
        <taxon>Streptophyta</taxon>
        <taxon>Embryophyta</taxon>
        <taxon>Tracheophyta</taxon>
        <taxon>Spermatophyta</taxon>
        <taxon>Magnoliopsida</taxon>
        <taxon>Liliopsida</taxon>
        <taxon>Acoraceae</taxon>
        <taxon>Acorus</taxon>
    </lineage>
</organism>
<keyword evidence="4" id="KW-1133">Transmembrane helix</keyword>
<evidence type="ECO:0000256" key="3">
    <source>
        <dbReference type="SAM" id="MobiDB-lite"/>
    </source>
</evidence>
<evidence type="ECO:0000313" key="7">
    <source>
        <dbReference type="Proteomes" id="UP001179952"/>
    </source>
</evidence>
<keyword evidence="1" id="KW-0863">Zinc-finger</keyword>
<gene>
    <name evidence="6" type="ORF">QJS04_geneDACA008497</name>
</gene>
<feature type="domain" description="CCHC-type" evidence="5">
    <location>
        <begin position="370"/>
        <end position="387"/>
    </location>
</feature>
<feature type="coiled-coil region" evidence="2">
    <location>
        <begin position="53"/>
        <end position="83"/>
    </location>
</feature>
<evidence type="ECO:0000259" key="5">
    <source>
        <dbReference type="PROSITE" id="PS50158"/>
    </source>
</evidence>
<dbReference type="GO" id="GO:0003676">
    <property type="term" value="F:nucleic acid binding"/>
    <property type="evidence" value="ECO:0007669"/>
    <property type="project" value="InterPro"/>
</dbReference>
<comment type="caution">
    <text evidence="6">The sequence shown here is derived from an EMBL/GenBank/DDBJ whole genome shotgun (WGS) entry which is preliminary data.</text>
</comment>
<keyword evidence="7" id="KW-1185">Reference proteome</keyword>
<feature type="transmembrane region" description="Helical" evidence="4">
    <location>
        <begin position="435"/>
        <end position="456"/>
    </location>
</feature>
<dbReference type="EMBL" id="JAUJYN010000009">
    <property type="protein sequence ID" value="KAK1264281.1"/>
    <property type="molecule type" value="Genomic_DNA"/>
</dbReference>
<dbReference type="InterPro" id="IPR036875">
    <property type="entry name" value="Znf_CCHC_sf"/>
</dbReference>
<dbReference type="PANTHER" id="PTHR34482:SF49">
    <property type="entry name" value="RETROTRANSPOSON GAG DOMAIN-CONTAINING PROTEIN"/>
    <property type="match status" value="1"/>
</dbReference>
<evidence type="ECO:0000256" key="1">
    <source>
        <dbReference type="PROSITE-ProRule" id="PRU00047"/>
    </source>
</evidence>
<feature type="compositionally biased region" description="Basic residues" evidence="3">
    <location>
        <begin position="1"/>
        <end position="11"/>
    </location>
</feature>
<reference evidence="6" key="2">
    <citation type="submission" date="2023-06" db="EMBL/GenBank/DDBJ databases">
        <authorList>
            <person name="Ma L."/>
            <person name="Liu K.-W."/>
            <person name="Li Z."/>
            <person name="Hsiao Y.-Y."/>
            <person name="Qi Y."/>
            <person name="Fu T."/>
            <person name="Tang G."/>
            <person name="Zhang D."/>
            <person name="Sun W.-H."/>
            <person name="Liu D.-K."/>
            <person name="Li Y."/>
            <person name="Chen G.-Z."/>
            <person name="Liu X.-D."/>
            <person name="Liao X.-Y."/>
            <person name="Jiang Y.-T."/>
            <person name="Yu X."/>
            <person name="Hao Y."/>
            <person name="Huang J."/>
            <person name="Zhao X.-W."/>
            <person name="Ke S."/>
            <person name="Chen Y.-Y."/>
            <person name="Wu W.-L."/>
            <person name="Hsu J.-L."/>
            <person name="Lin Y.-F."/>
            <person name="Huang M.-D."/>
            <person name="Li C.-Y."/>
            <person name="Huang L."/>
            <person name="Wang Z.-W."/>
            <person name="Zhao X."/>
            <person name="Zhong W.-Y."/>
            <person name="Peng D.-H."/>
            <person name="Ahmad S."/>
            <person name="Lan S."/>
            <person name="Zhang J.-S."/>
            <person name="Tsai W.-C."/>
            <person name="Van De Peer Y."/>
            <person name="Liu Z.-J."/>
        </authorList>
    </citation>
    <scope>NUCLEOTIDE SEQUENCE</scope>
    <source>
        <strain evidence="6">SCP</strain>
        <tissue evidence="6">Leaves</tissue>
    </source>
</reference>
<protein>
    <recommendedName>
        <fullName evidence="5">CCHC-type domain-containing protein</fullName>
    </recommendedName>
</protein>
<keyword evidence="2" id="KW-0175">Coiled coil</keyword>
<dbReference type="Pfam" id="PF03732">
    <property type="entry name" value="Retrotrans_gag"/>
    <property type="match status" value="1"/>
</dbReference>
<keyword evidence="4" id="KW-0812">Transmembrane</keyword>
<keyword evidence="4" id="KW-0472">Membrane</keyword>
<dbReference type="InterPro" id="IPR005162">
    <property type="entry name" value="Retrotrans_gag_dom"/>
</dbReference>
<evidence type="ECO:0000256" key="2">
    <source>
        <dbReference type="SAM" id="Coils"/>
    </source>
</evidence>
<dbReference type="AlphaFoldDB" id="A0AAV9AJG5"/>